<dbReference type="Proteomes" id="UP001465119">
    <property type="component" value="Unassembled WGS sequence"/>
</dbReference>
<sequence>MITFFGVLYFHQLLHHIPCSVIIRLQYRQLSCNAVYSNQINIVTVVELGDICTGFTKARQKSILGDDEYGGRISRSVSQMEHDEQNGMDPADIGRYIAGIVEKKKPAVVYVAGAQYKFLSLLCKLLPAAARGKIVGKIYG</sequence>
<dbReference type="EMBL" id="JBBMEN010000002">
    <property type="protein sequence ID" value="MEQ2384921.1"/>
    <property type="molecule type" value="Genomic_DNA"/>
</dbReference>
<gene>
    <name evidence="1" type="ORF">WMO20_03065</name>
</gene>
<organism evidence="1 2">
    <name type="scientific">Faecalibacterium intestinale</name>
    <dbReference type="NCBI Taxonomy" id="3133155"/>
    <lineage>
        <taxon>Bacteria</taxon>
        <taxon>Bacillati</taxon>
        <taxon>Bacillota</taxon>
        <taxon>Clostridia</taxon>
        <taxon>Eubacteriales</taxon>
        <taxon>Oscillospiraceae</taxon>
        <taxon>Faecalibacterium</taxon>
    </lineage>
</organism>
<keyword evidence="2" id="KW-1185">Reference proteome</keyword>
<name>A0ABV1C3R7_9FIRM</name>
<protein>
    <submittedName>
        <fullName evidence="1">Uncharacterized protein</fullName>
    </submittedName>
</protein>
<reference evidence="1 2" key="1">
    <citation type="submission" date="2024-03" db="EMBL/GenBank/DDBJ databases">
        <title>Human intestinal bacterial collection.</title>
        <authorList>
            <person name="Pauvert C."/>
            <person name="Hitch T.C.A."/>
            <person name="Clavel T."/>
        </authorList>
    </citation>
    <scope>NUCLEOTIDE SEQUENCE [LARGE SCALE GENOMIC DNA]</scope>
    <source>
        <strain evidence="1 2">CLA-AA-H281</strain>
    </source>
</reference>
<proteinExistence type="predicted"/>
<dbReference type="RefSeq" id="WP_349185800.1">
    <property type="nucleotide sequence ID" value="NZ_JBBMEN010000002.1"/>
</dbReference>
<accession>A0ABV1C3R7</accession>
<evidence type="ECO:0000313" key="2">
    <source>
        <dbReference type="Proteomes" id="UP001465119"/>
    </source>
</evidence>
<comment type="caution">
    <text evidence="1">The sequence shown here is derived from an EMBL/GenBank/DDBJ whole genome shotgun (WGS) entry which is preliminary data.</text>
</comment>
<evidence type="ECO:0000313" key="1">
    <source>
        <dbReference type="EMBL" id="MEQ2384921.1"/>
    </source>
</evidence>